<sequence length="217" mass="25034">MAHDHIEDVGYRVLLERYVTCVDSEFPRYLELNGLRMMVRGGPHVERFVRRLAEDAAAITDPELEVLLDHGWRPRLAAAWLIGVGRRTSFRERLGELLLASETWYAGRGYCFALARFGTHEDAALLAAYLDRYLPRTDLMYDQEAALGALLHLDARLGTRHADRFTAPGGLWQRWAEARFGGRDPRWHEPGRLRRWTDLQCDFADGRPRREMFPAGQ</sequence>
<organism evidence="1 2">
    <name type="scientific">Streptomyces polychromogenes</name>
    <dbReference type="NCBI Taxonomy" id="67342"/>
    <lineage>
        <taxon>Bacteria</taxon>
        <taxon>Bacillati</taxon>
        <taxon>Actinomycetota</taxon>
        <taxon>Actinomycetes</taxon>
        <taxon>Kitasatosporales</taxon>
        <taxon>Streptomycetaceae</taxon>
        <taxon>Streptomyces</taxon>
    </lineage>
</organism>
<protein>
    <submittedName>
        <fullName evidence="1">Uncharacterized protein</fullName>
    </submittedName>
</protein>
<comment type="caution">
    <text evidence="1">The sequence shown here is derived from an EMBL/GenBank/DDBJ whole genome shotgun (WGS) entry which is preliminary data.</text>
</comment>
<dbReference type="Proteomes" id="UP001501867">
    <property type="component" value="Unassembled WGS sequence"/>
</dbReference>
<evidence type="ECO:0000313" key="1">
    <source>
        <dbReference type="EMBL" id="GAA0287705.1"/>
    </source>
</evidence>
<reference evidence="1 2" key="1">
    <citation type="journal article" date="2019" name="Int. J. Syst. Evol. Microbiol.">
        <title>The Global Catalogue of Microorganisms (GCM) 10K type strain sequencing project: providing services to taxonomists for standard genome sequencing and annotation.</title>
        <authorList>
            <consortium name="The Broad Institute Genomics Platform"/>
            <consortium name="The Broad Institute Genome Sequencing Center for Infectious Disease"/>
            <person name="Wu L."/>
            <person name="Ma J."/>
        </authorList>
    </citation>
    <scope>NUCLEOTIDE SEQUENCE [LARGE SCALE GENOMIC DNA]</scope>
    <source>
        <strain evidence="1 2">JCM 4505</strain>
    </source>
</reference>
<dbReference type="Pfam" id="PF19463">
    <property type="entry name" value="DUF6000"/>
    <property type="match status" value="1"/>
</dbReference>
<dbReference type="InterPro" id="IPR046042">
    <property type="entry name" value="DUF6000"/>
</dbReference>
<evidence type="ECO:0000313" key="2">
    <source>
        <dbReference type="Proteomes" id="UP001501867"/>
    </source>
</evidence>
<dbReference type="EMBL" id="BAAABV010000015">
    <property type="protein sequence ID" value="GAA0287705.1"/>
    <property type="molecule type" value="Genomic_DNA"/>
</dbReference>
<name>A0ABN0VCT4_9ACTN</name>
<accession>A0ABN0VCT4</accession>
<gene>
    <name evidence="1" type="ORF">GCM10010302_27580</name>
</gene>
<proteinExistence type="predicted"/>
<dbReference type="RefSeq" id="WP_344157930.1">
    <property type="nucleotide sequence ID" value="NZ_BAAABV010000015.1"/>
</dbReference>
<keyword evidence="2" id="KW-1185">Reference proteome</keyword>